<name>A0A375CR49_9BURK</name>
<accession>A0A375CR49</accession>
<organism evidence="4 5">
    <name type="scientific">Cupriavidus taiwanensis</name>
    <dbReference type="NCBI Taxonomy" id="164546"/>
    <lineage>
        <taxon>Bacteria</taxon>
        <taxon>Pseudomonadati</taxon>
        <taxon>Pseudomonadota</taxon>
        <taxon>Betaproteobacteria</taxon>
        <taxon>Burkholderiales</taxon>
        <taxon>Burkholderiaceae</taxon>
        <taxon>Cupriavidus</taxon>
    </lineage>
</organism>
<keyword evidence="1" id="KW-0175">Coiled coil</keyword>
<sequence length="415" mass="44005">MATADLELTDAALQAAMADDIAELRGRFPETRALYREVCGLLFFRYGVTPTANKLYQLVRKGSMGTPAEVLQAFWQELRGRTRVTIDHPDLPQALKDIAAGAVQTIWQAANEAATGELATLRAEARAAASAAEAERDAAHAETALAREEAAALVAQLDAARQTIKEGQAALAAERQAHAATRARWEAGRGELEAAGRQLAELRTQFSTELERAREAVTLAQERAEASERRSLRELDQERTARQKSERTAEDLRGELAVARSEARDAAVAQAEARAKQEAQAAALADRLAVAEQAQRKAATDLDAVQSELAAAQRRAERAEAEAALARQLLATLRVAPREGGGGGGGGGGSGGRRRKGGRSAATAQEAQGDGQGDTQQDELGEAQGEERGDAPGAAHPNHQDEGNDSRDGSDDSND</sequence>
<feature type="compositionally biased region" description="Basic and acidic residues" evidence="2">
    <location>
        <begin position="398"/>
        <end position="415"/>
    </location>
</feature>
<feature type="coiled-coil region" evidence="1">
    <location>
        <begin position="122"/>
        <end position="151"/>
    </location>
</feature>
<feature type="compositionally biased region" description="Gly residues" evidence="2">
    <location>
        <begin position="339"/>
        <end position="351"/>
    </location>
</feature>
<feature type="region of interest" description="Disordered" evidence="2">
    <location>
        <begin position="222"/>
        <end position="252"/>
    </location>
</feature>
<dbReference type="EMBL" id="OFSP01000078">
    <property type="protein sequence ID" value="SOY77700.1"/>
    <property type="molecule type" value="Genomic_DNA"/>
</dbReference>
<evidence type="ECO:0000313" key="5">
    <source>
        <dbReference type="Proteomes" id="UP000256297"/>
    </source>
</evidence>
<dbReference type="RefSeq" id="WP_116343004.1">
    <property type="nucleotide sequence ID" value="NZ_OFSP01000078.1"/>
</dbReference>
<evidence type="ECO:0000259" key="3">
    <source>
        <dbReference type="Pfam" id="PF11740"/>
    </source>
</evidence>
<reference evidence="5" key="1">
    <citation type="submission" date="2018-01" db="EMBL/GenBank/DDBJ databases">
        <authorList>
            <person name="Gaut B.S."/>
            <person name="Morton B.R."/>
            <person name="Clegg M.T."/>
            <person name="Duvall M.R."/>
        </authorList>
    </citation>
    <scope>NUCLEOTIDE SEQUENCE [LARGE SCALE GENOMIC DNA]</scope>
</reference>
<dbReference type="Pfam" id="PF11740">
    <property type="entry name" value="KfrA_N"/>
    <property type="match status" value="1"/>
</dbReference>
<dbReference type="AlphaFoldDB" id="A0A375CR49"/>
<comment type="caution">
    <text evidence="4">The sequence shown here is derived from an EMBL/GenBank/DDBJ whole genome shotgun (WGS) entry which is preliminary data.</text>
</comment>
<evidence type="ECO:0000256" key="1">
    <source>
        <dbReference type="SAM" id="Coils"/>
    </source>
</evidence>
<evidence type="ECO:0000313" key="4">
    <source>
        <dbReference type="EMBL" id="SOY77700.1"/>
    </source>
</evidence>
<feature type="domain" description="KfrA N-terminal DNA-binding" evidence="3">
    <location>
        <begin position="40"/>
        <end position="149"/>
    </location>
</feature>
<gene>
    <name evidence="4" type="ORF">CBM2589_U10202</name>
</gene>
<proteinExistence type="predicted"/>
<protein>
    <submittedName>
        <fullName evidence="4">Cointegrase resolution protein</fullName>
    </submittedName>
</protein>
<evidence type="ECO:0000256" key="2">
    <source>
        <dbReference type="SAM" id="MobiDB-lite"/>
    </source>
</evidence>
<feature type="compositionally biased region" description="Low complexity" evidence="2">
    <location>
        <begin position="359"/>
        <end position="375"/>
    </location>
</feature>
<dbReference type="InterPro" id="IPR021104">
    <property type="entry name" value="KfrA_DNA-bd_N"/>
</dbReference>
<feature type="region of interest" description="Disordered" evidence="2">
    <location>
        <begin position="335"/>
        <end position="415"/>
    </location>
</feature>
<dbReference type="Proteomes" id="UP000256297">
    <property type="component" value="Unassembled WGS sequence"/>
</dbReference>